<reference evidence="5" key="1">
    <citation type="journal article" date="2007" name="Science">
        <title>Draft genome of the filarial nematode parasite Brugia malayi.</title>
        <authorList>
            <person name="Ghedin E."/>
            <person name="Wang S."/>
            <person name="Spiro D."/>
            <person name="Caler E."/>
            <person name="Zhao Q."/>
            <person name="Crabtree J."/>
            <person name="Allen J.E."/>
            <person name="Delcher A.L."/>
            <person name="Guiliano D.B."/>
            <person name="Miranda-Saavedra D."/>
            <person name="Angiuoli S.V."/>
            <person name="Creasy T."/>
            <person name="Amedeo P."/>
            <person name="Haas B."/>
            <person name="El-Sayed N.M."/>
            <person name="Wortman J.R."/>
            <person name="Feldblyum T."/>
            <person name="Tallon L."/>
            <person name="Schatz M."/>
            <person name="Shumway M."/>
            <person name="Koo H."/>
            <person name="Salzberg S.L."/>
            <person name="Schobel S."/>
            <person name="Pertea M."/>
            <person name="Pop M."/>
            <person name="White O."/>
            <person name="Barton G.J."/>
            <person name="Carlow C.K."/>
            <person name="Crawford M.J."/>
            <person name="Daub J."/>
            <person name="Dimmic M.W."/>
            <person name="Estes C.F."/>
            <person name="Foster J.M."/>
            <person name="Ganatra M."/>
            <person name="Gregory W.F."/>
            <person name="Johnson N.M."/>
            <person name="Jin J."/>
            <person name="Komuniecki R."/>
            <person name="Korf I."/>
            <person name="Kumar S."/>
            <person name="Laney S."/>
            <person name="Li B.W."/>
            <person name="Li W."/>
            <person name="Lindblom T.H."/>
            <person name="Lustigman S."/>
            <person name="Ma D."/>
            <person name="Maina C.V."/>
            <person name="Martin D.M."/>
            <person name="McCarter J.P."/>
            <person name="McReynolds L."/>
            <person name="Mitreva M."/>
            <person name="Nutman T.B."/>
            <person name="Parkinson J."/>
            <person name="Peregrin-Alvarez J.M."/>
            <person name="Poole C."/>
            <person name="Ren Q."/>
            <person name="Saunders L."/>
            <person name="Sluder A.E."/>
            <person name="Smith K."/>
            <person name="Stanke M."/>
            <person name="Unnasch T.R."/>
            <person name="Ware J."/>
            <person name="Wei A.D."/>
            <person name="Weil G."/>
            <person name="Williams D.J."/>
            <person name="Zhang Y."/>
            <person name="Williams S.A."/>
            <person name="Fraser-Liggett C."/>
            <person name="Slatko B."/>
            <person name="Blaxter M.L."/>
            <person name="Scott A.L."/>
        </authorList>
    </citation>
    <scope>NUCLEOTIDE SEQUENCE [LARGE SCALE GENOMIC DNA]</scope>
</reference>
<accession>A8NNH9</accession>
<feature type="domain" description="Zinc finger PHD-type" evidence="4">
    <location>
        <begin position="155"/>
        <end position="208"/>
    </location>
</feature>
<evidence type="ECO:0000256" key="1">
    <source>
        <dbReference type="ARBA" id="ARBA00022723"/>
    </source>
</evidence>
<protein>
    <recommendedName>
        <fullName evidence="4">Zinc finger PHD-type domain-containing protein</fullName>
    </recommendedName>
</protein>
<sequence>MMLLPNSKMLLYGTVSRRFPPYGLGITGLRGLLELSDKESDDSKENRWGRRQFNVGKQECFICRKLEESEDGEFVRCPSTSIENAATTDEDASDFGNNKIRKCSFSSCTLRFHENCFLIFTEGDFLPRIHILDRHGDLCINLKDSKKWICPQHECNFCNQELLRTRAFLGKFIQCVKCVFAWHPSCVIVGSLHMDRKRDRYVLCPRHSTVKRASKRNIPYCVKCENPFGKFYIKEKESIEEHIAETTN</sequence>
<dbReference type="GO" id="GO:0008270">
    <property type="term" value="F:zinc ion binding"/>
    <property type="evidence" value="ECO:0007669"/>
    <property type="project" value="UniProtKB-KW"/>
</dbReference>
<evidence type="ECO:0000313" key="5">
    <source>
        <dbReference type="EMBL" id="EDP38425.1"/>
    </source>
</evidence>
<evidence type="ECO:0000259" key="4">
    <source>
        <dbReference type="SMART" id="SM00249"/>
    </source>
</evidence>
<keyword evidence="2" id="KW-0863">Zinc-finger</keyword>
<keyword evidence="3" id="KW-0862">Zinc</keyword>
<dbReference type="InterPro" id="IPR001965">
    <property type="entry name" value="Znf_PHD"/>
</dbReference>
<gene>
    <name evidence="5" type="ORF">Bm1_06265</name>
</gene>
<feature type="domain" description="Zinc finger PHD-type" evidence="4">
    <location>
        <begin position="59"/>
        <end position="154"/>
    </location>
</feature>
<name>A8NNH9_BRUMA</name>
<dbReference type="SMART" id="SM00249">
    <property type="entry name" value="PHD"/>
    <property type="match status" value="2"/>
</dbReference>
<organism evidence="5">
    <name type="scientific">Brugia malayi</name>
    <name type="common">Filarial nematode worm</name>
    <dbReference type="NCBI Taxonomy" id="6279"/>
    <lineage>
        <taxon>Eukaryota</taxon>
        <taxon>Metazoa</taxon>
        <taxon>Ecdysozoa</taxon>
        <taxon>Nematoda</taxon>
        <taxon>Chromadorea</taxon>
        <taxon>Rhabditida</taxon>
        <taxon>Spirurina</taxon>
        <taxon>Spiruromorpha</taxon>
        <taxon>Filarioidea</taxon>
        <taxon>Onchocercidae</taxon>
        <taxon>Brugia</taxon>
    </lineage>
</organism>
<evidence type="ECO:0000256" key="2">
    <source>
        <dbReference type="ARBA" id="ARBA00022771"/>
    </source>
</evidence>
<keyword evidence="1" id="KW-0479">Metal-binding</keyword>
<evidence type="ECO:0000256" key="3">
    <source>
        <dbReference type="ARBA" id="ARBA00022833"/>
    </source>
</evidence>
<dbReference type="EMBL" id="DS237709">
    <property type="protein sequence ID" value="EDP38425.1"/>
    <property type="molecule type" value="Genomic_DNA"/>
</dbReference>
<dbReference type="AlphaFoldDB" id="A8NNH9"/>
<proteinExistence type="predicted"/>